<dbReference type="InterPro" id="IPR044176">
    <property type="entry name" value="TRL4_chloroplastic"/>
</dbReference>
<dbReference type="InterPro" id="IPR036249">
    <property type="entry name" value="Thioredoxin-like_sf"/>
</dbReference>
<evidence type="ECO:0000313" key="3">
    <source>
        <dbReference type="Proteomes" id="UP001445335"/>
    </source>
</evidence>
<dbReference type="PANTHER" id="PTHR47912:SF1">
    <property type="entry name" value="THIOREDOXIN-LIKE 4, CHLOROPLASTIC"/>
    <property type="match status" value="1"/>
</dbReference>
<name>A0AAW1RNH4_9CHLO</name>
<gene>
    <name evidence="2" type="ORF">WJX81_001522</name>
</gene>
<comment type="caution">
    <text evidence="2">The sequence shown here is derived from an EMBL/GenBank/DDBJ whole genome shotgun (WGS) entry which is preliminary data.</text>
</comment>
<dbReference type="PANTHER" id="PTHR47912">
    <property type="entry name" value="THIOREDOXIN-LIKE 4, CHLOROPLASTIC"/>
    <property type="match status" value="1"/>
</dbReference>
<dbReference type="Proteomes" id="UP001445335">
    <property type="component" value="Unassembled WGS sequence"/>
</dbReference>
<protein>
    <recommendedName>
        <fullName evidence="1">Thioredoxin domain-containing protein</fullName>
    </recommendedName>
</protein>
<accession>A0AAW1RNH4</accession>
<organism evidence="2 3">
    <name type="scientific">Elliptochloris bilobata</name>
    <dbReference type="NCBI Taxonomy" id="381761"/>
    <lineage>
        <taxon>Eukaryota</taxon>
        <taxon>Viridiplantae</taxon>
        <taxon>Chlorophyta</taxon>
        <taxon>core chlorophytes</taxon>
        <taxon>Trebouxiophyceae</taxon>
        <taxon>Trebouxiophyceae incertae sedis</taxon>
        <taxon>Elliptochloris clade</taxon>
        <taxon>Elliptochloris</taxon>
    </lineage>
</organism>
<dbReference type="CDD" id="cd02947">
    <property type="entry name" value="TRX_family"/>
    <property type="match status" value="1"/>
</dbReference>
<evidence type="ECO:0000259" key="1">
    <source>
        <dbReference type="Pfam" id="PF00085"/>
    </source>
</evidence>
<dbReference type="Gene3D" id="3.40.30.10">
    <property type="entry name" value="Glutaredoxin"/>
    <property type="match status" value="1"/>
</dbReference>
<proteinExistence type="predicted"/>
<dbReference type="InterPro" id="IPR013766">
    <property type="entry name" value="Thioredoxin_domain"/>
</dbReference>
<dbReference type="AlphaFoldDB" id="A0AAW1RNH4"/>
<reference evidence="2 3" key="1">
    <citation type="journal article" date="2024" name="Nat. Commun.">
        <title>Phylogenomics reveals the evolutionary origins of lichenization in chlorophyte algae.</title>
        <authorList>
            <person name="Puginier C."/>
            <person name="Libourel C."/>
            <person name="Otte J."/>
            <person name="Skaloud P."/>
            <person name="Haon M."/>
            <person name="Grisel S."/>
            <person name="Petersen M."/>
            <person name="Berrin J.G."/>
            <person name="Delaux P.M."/>
            <person name="Dal Grande F."/>
            <person name="Keller J."/>
        </authorList>
    </citation>
    <scope>NUCLEOTIDE SEQUENCE [LARGE SCALE GENOMIC DNA]</scope>
    <source>
        <strain evidence="2 3">SAG 245.80</strain>
    </source>
</reference>
<sequence length="117" mass="13277">MKSLAQWREVLESAPAHTLLVVDFYKTSCGACRYIQAGFVKLCRASTEDPTVAFFKHNVMDEFEEKSEIADELRIRAVPMFCFFRGGKLVDQFATRERKRVAAAINHHAGHEVLQAS</sequence>
<keyword evidence="3" id="KW-1185">Reference proteome</keyword>
<evidence type="ECO:0000313" key="2">
    <source>
        <dbReference type="EMBL" id="KAK9835317.1"/>
    </source>
</evidence>
<feature type="domain" description="Thioredoxin" evidence="1">
    <location>
        <begin position="6"/>
        <end position="103"/>
    </location>
</feature>
<dbReference type="EMBL" id="JALJOU010000028">
    <property type="protein sequence ID" value="KAK9835317.1"/>
    <property type="molecule type" value="Genomic_DNA"/>
</dbReference>
<dbReference type="SUPFAM" id="SSF52833">
    <property type="entry name" value="Thioredoxin-like"/>
    <property type="match status" value="1"/>
</dbReference>
<dbReference type="Pfam" id="PF00085">
    <property type="entry name" value="Thioredoxin"/>
    <property type="match status" value="1"/>
</dbReference>